<protein>
    <submittedName>
        <fullName evidence="1">Uncharacterized protein</fullName>
    </submittedName>
</protein>
<dbReference type="AlphaFoldDB" id="A0AAF1AQV5"/>
<keyword evidence="2" id="KW-1185">Reference proteome</keyword>
<reference evidence="1" key="2">
    <citation type="submission" date="2022-03" db="EMBL/GenBank/DDBJ databases">
        <title>Draft title - Genomic analysis of global carrot germplasm unveils the trajectory of domestication and the origin of high carotenoid orange carrot.</title>
        <authorList>
            <person name="Iorizzo M."/>
            <person name="Ellison S."/>
            <person name="Senalik D."/>
            <person name="Macko-Podgorni A."/>
            <person name="Grzebelus D."/>
            <person name="Bostan H."/>
            <person name="Rolling W."/>
            <person name="Curaba J."/>
            <person name="Simon P."/>
        </authorList>
    </citation>
    <scope>NUCLEOTIDE SEQUENCE</scope>
    <source>
        <tissue evidence="1">Leaf</tissue>
    </source>
</reference>
<evidence type="ECO:0000313" key="2">
    <source>
        <dbReference type="Proteomes" id="UP000077755"/>
    </source>
</evidence>
<evidence type="ECO:0000313" key="1">
    <source>
        <dbReference type="EMBL" id="WOG92129.1"/>
    </source>
</evidence>
<dbReference type="EMBL" id="CP093345">
    <property type="protein sequence ID" value="WOG92129.1"/>
    <property type="molecule type" value="Genomic_DNA"/>
</dbReference>
<proteinExistence type="predicted"/>
<dbReference type="PANTHER" id="PTHR47481:SF22">
    <property type="entry name" value="RETROTRANSPOSON GAG DOMAIN-CONTAINING PROTEIN"/>
    <property type="match status" value="1"/>
</dbReference>
<dbReference type="Proteomes" id="UP000077755">
    <property type="component" value="Chromosome 3"/>
</dbReference>
<dbReference type="PANTHER" id="PTHR47481">
    <property type="match status" value="1"/>
</dbReference>
<name>A0AAF1AQV5_DAUCS</name>
<gene>
    <name evidence="1" type="ORF">DCAR_0311388</name>
</gene>
<accession>A0AAF1AQV5</accession>
<sequence>MNAIKVVSDELALLGDPVKHEDLIERVLEGLGDNNYQGVIDAINARGSTISFAELHEKLINRELAIKAQPILDSFPASAYVTSNRQIQNYQPRHTTNQSHQYRNNYTAKSATTGTKQFLGRCHLKHILLLLLFQPPLHGSLILVHLIMPPKISLISLCINLMMGPRKL</sequence>
<reference evidence="1" key="1">
    <citation type="journal article" date="2016" name="Nat. Genet.">
        <title>A high-quality carrot genome assembly provides new insights into carotenoid accumulation and asterid genome evolution.</title>
        <authorList>
            <person name="Iorizzo M."/>
            <person name="Ellison S."/>
            <person name="Senalik D."/>
            <person name="Zeng P."/>
            <person name="Satapoomin P."/>
            <person name="Huang J."/>
            <person name="Bowman M."/>
            <person name="Iovene M."/>
            <person name="Sanseverino W."/>
            <person name="Cavagnaro P."/>
            <person name="Yildiz M."/>
            <person name="Macko-Podgorni A."/>
            <person name="Moranska E."/>
            <person name="Grzebelus E."/>
            <person name="Grzebelus D."/>
            <person name="Ashrafi H."/>
            <person name="Zheng Z."/>
            <person name="Cheng S."/>
            <person name="Spooner D."/>
            <person name="Van Deynze A."/>
            <person name="Simon P."/>
        </authorList>
    </citation>
    <scope>NUCLEOTIDE SEQUENCE</scope>
    <source>
        <tissue evidence="1">Leaf</tissue>
    </source>
</reference>
<organism evidence="1 2">
    <name type="scientific">Daucus carota subsp. sativus</name>
    <name type="common">Carrot</name>
    <dbReference type="NCBI Taxonomy" id="79200"/>
    <lineage>
        <taxon>Eukaryota</taxon>
        <taxon>Viridiplantae</taxon>
        <taxon>Streptophyta</taxon>
        <taxon>Embryophyta</taxon>
        <taxon>Tracheophyta</taxon>
        <taxon>Spermatophyta</taxon>
        <taxon>Magnoliopsida</taxon>
        <taxon>eudicotyledons</taxon>
        <taxon>Gunneridae</taxon>
        <taxon>Pentapetalae</taxon>
        <taxon>asterids</taxon>
        <taxon>campanulids</taxon>
        <taxon>Apiales</taxon>
        <taxon>Apiaceae</taxon>
        <taxon>Apioideae</taxon>
        <taxon>Scandiceae</taxon>
        <taxon>Daucinae</taxon>
        <taxon>Daucus</taxon>
        <taxon>Daucus sect. Daucus</taxon>
    </lineage>
</organism>